<organism evidence="2 3">
    <name type="scientific">Rhodotorula mucilaginosa</name>
    <name type="common">Yeast</name>
    <name type="synonym">Rhodotorula rubra</name>
    <dbReference type="NCBI Taxonomy" id="5537"/>
    <lineage>
        <taxon>Eukaryota</taxon>
        <taxon>Fungi</taxon>
        <taxon>Dikarya</taxon>
        <taxon>Basidiomycota</taxon>
        <taxon>Pucciniomycotina</taxon>
        <taxon>Microbotryomycetes</taxon>
        <taxon>Sporidiobolales</taxon>
        <taxon>Sporidiobolaceae</taxon>
        <taxon>Rhodotorula</taxon>
    </lineage>
</organism>
<dbReference type="EMBL" id="PUHQ01000016">
    <property type="protein sequence ID" value="KAG0664047.1"/>
    <property type="molecule type" value="Genomic_DNA"/>
</dbReference>
<protein>
    <submittedName>
        <fullName evidence="2">Uncharacterized protein</fullName>
    </submittedName>
</protein>
<dbReference type="AlphaFoldDB" id="A0A9P7B7D7"/>
<comment type="caution">
    <text evidence="2">The sequence shown here is derived from an EMBL/GenBank/DDBJ whole genome shotgun (WGS) entry which is preliminary data.</text>
</comment>
<keyword evidence="3" id="KW-1185">Reference proteome</keyword>
<feature type="compositionally biased region" description="Low complexity" evidence="1">
    <location>
        <begin position="38"/>
        <end position="51"/>
    </location>
</feature>
<sequence length="99" mass="10740">MTVDEASRALAKLTAAREKRVRARQGYRVMTFDPKTASESSSSDSGNSEYEAGARRADSAMTTRRIAARAPSTQDGNLGEGRLSGSWELRRSISAIWAS</sequence>
<evidence type="ECO:0000313" key="3">
    <source>
        <dbReference type="Proteomes" id="UP000777482"/>
    </source>
</evidence>
<dbReference type="Proteomes" id="UP000777482">
    <property type="component" value="Unassembled WGS sequence"/>
</dbReference>
<evidence type="ECO:0000256" key="1">
    <source>
        <dbReference type="SAM" id="MobiDB-lite"/>
    </source>
</evidence>
<reference evidence="2 3" key="1">
    <citation type="submission" date="2020-11" db="EMBL/GenBank/DDBJ databases">
        <title>Kefir isolates.</title>
        <authorList>
            <person name="Marcisauskas S."/>
            <person name="Kim Y."/>
            <person name="Blasche S."/>
        </authorList>
    </citation>
    <scope>NUCLEOTIDE SEQUENCE [LARGE SCALE GENOMIC DNA]</scope>
    <source>
        <strain evidence="2 3">KR</strain>
    </source>
</reference>
<feature type="region of interest" description="Disordered" evidence="1">
    <location>
        <begin position="30"/>
        <end position="84"/>
    </location>
</feature>
<accession>A0A9P7B7D7</accession>
<evidence type="ECO:0000313" key="2">
    <source>
        <dbReference type="EMBL" id="KAG0664047.1"/>
    </source>
</evidence>
<gene>
    <name evidence="2" type="ORF">C6P46_001908</name>
</gene>
<name>A0A9P7B7D7_RHOMI</name>
<proteinExistence type="predicted"/>